<gene>
    <name evidence="2" type="ORF">HYFRA_00005820</name>
</gene>
<proteinExistence type="predicted"/>
<feature type="region of interest" description="Disordered" evidence="1">
    <location>
        <begin position="118"/>
        <end position="155"/>
    </location>
</feature>
<evidence type="ECO:0000313" key="3">
    <source>
        <dbReference type="Proteomes" id="UP000696280"/>
    </source>
</evidence>
<protein>
    <submittedName>
        <fullName evidence="2">Uncharacterized protein</fullName>
    </submittedName>
</protein>
<dbReference type="Proteomes" id="UP000696280">
    <property type="component" value="Unassembled WGS sequence"/>
</dbReference>
<feature type="region of interest" description="Disordered" evidence="1">
    <location>
        <begin position="1"/>
        <end position="33"/>
    </location>
</feature>
<keyword evidence="3" id="KW-1185">Reference proteome</keyword>
<organism evidence="2 3">
    <name type="scientific">Hymenoscyphus fraxineus</name>
    <dbReference type="NCBI Taxonomy" id="746836"/>
    <lineage>
        <taxon>Eukaryota</taxon>
        <taxon>Fungi</taxon>
        <taxon>Dikarya</taxon>
        <taxon>Ascomycota</taxon>
        <taxon>Pezizomycotina</taxon>
        <taxon>Leotiomycetes</taxon>
        <taxon>Helotiales</taxon>
        <taxon>Helotiaceae</taxon>
        <taxon>Hymenoscyphus</taxon>
    </lineage>
</organism>
<dbReference type="EMBL" id="CAJVRL010000056">
    <property type="protein sequence ID" value="CAG8954200.1"/>
    <property type="molecule type" value="Genomic_DNA"/>
</dbReference>
<evidence type="ECO:0000256" key="1">
    <source>
        <dbReference type="SAM" id="MobiDB-lite"/>
    </source>
</evidence>
<reference evidence="2" key="1">
    <citation type="submission" date="2021-07" db="EMBL/GenBank/DDBJ databases">
        <authorList>
            <person name="Durling M."/>
        </authorList>
    </citation>
    <scope>NUCLEOTIDE SEQUENCE</scope>
</reference>
<feature type="compositionally biased region" description="Polar residues" evidence="1">
    <location>
        <begin position="118"/>
        <end position="148"/>
    </location>
</feature>
<dbReference type="AlphaFoldDB" id="A0A9N9PSI3"/>
<comment type="caution">
    <text evidence="2">The sequence shown here is derived from an EMBL/GenBank/DDBJ whole genome shotgun (WGS) entry which is preliminary data.</text>
</comment>
<evidence type="ECO:0000313" key="2">
    <source>
        <dbReference type="EMBL" id="CAG8954200.1"/>
    </source>
</evidence>
<sequence length="155" mass="17264">MTSREPAAPKTDNTFCSPKKRTEQQQNRKNRYPDLAESIESMVSRVFNNGNMLSKAMAQVICVVNPPSSLALIPKSRRMSSIVHAICMLIAKKTAESKKTLQPFSRRGLNVVENLGETSRSVAKQSAKNKPKTNSQKYPSIIYHQSRNSEADPNA</sequence>
<name>A0A9N9PSI3_9HELO</name>
<accession>A0A9N9PSI3</accession>